<dbReference type="EMBL" id="JAPWDV010000004">
    <property type="protein sequence ID" value="KAJ6215341.1"/>
    <property type="molecule type" value="Genomic_DNA"/>
</dbReference>
<sequence>MYVKSVKGIQIADINDPNGHFGFLAMRSILENFLDKEVHFCANLFHWVKAHCGIPGNTSADEYAKEAAISNYEITFNKIPISYFKKTIKENTKHGWNQRYQNSHTDEWTRKLFPSIQEVETLHQQQLNSSLITADRDNICIALPLLTTIRIHATVTQPNPWSTYT</sequence>
<accession>A0A9Q0LY93</accession>
<gene>
    <name evidence="1" type="ORF">RDWZM_009841</name>
</gene>
<dbReference type="SUPFAM" id="SSF53098">
    <property type="entry name" value="Ribonuclease H-like"/>
    <property type="match status" value="1"/>
</dbReference>
<proteinExistence type="predicted"/>
<reference evidence="1" key="1">
    <citation type="submission" date="2022-12" db="EMBL/GenBank/DDBJ databases">
        <title>Genome assemblies of Blomia tropicalis.</title>
        <authorList>
            <person name="Cui Y."/>
        </authorList>
    </citation>
    <scope>NUCLEOTIDE SEQUENCE</scope>
    <source>
        <tissue evidence="1">Adult mites</tissue>
    </source>
</reference>
<comment type="caution">
    <text evidence="1">The sequence shown here is derived from an EMBL/GenBank/DDBJ whole genome shotgun (WGS) entry which is preliminary data.</text>
</comment>
<dbReference type="Proteomes" id="UP001142055">
    <property type="component" value="Chromosome 4"/>
</dbReference>
<dbReference type="GO" id="GO:0003676">
    <property type="term" value="F:nucleic acid binding"/>
    <property type="evidence" value="ECO:0007669"/>
    <property type="project" value="InterPro"/>
</dbReference>
<evidence type="ECO:0008006" key="3">
    <source>
        <dbReference type="Google" id="ProtNLM"/>
    </source>
</evidence>
<dbReference type="InterPro" id="IPR036397">
    <property type="entry name" value="RNaseH_sf"/>
</dbReference>
<evidence type="ECO:0000313" key="2">
    <source>
        <dbReference type="Proteomes" id="UP001142055"/>
    </source>
</evidence>
<organism evidence="1 2">
    <name type="scientific">Blomia tropicalis</name>
    <name type="common">Mite</name>
    <dbReference type="NCBI Taxonomy" id="40697"/>
    <lineage>
        <taxon>Eukaryota</taxon>
        <taxon>Metazoa</taxon>
        <taxon>Ecdysozoa</taxon>
        <taxon>Arthropoda</taxon>
        <taxon>Chelicerata</taxon>
        <taxon>Arachnida</taxon>
        <taxon>Acari</taxon>
        <taxon>Acariformes</taxon>
        <taxon>Sarcoptiformes</taxon>
        <taxon>Astigmata</taxon>
        <taxon>Glycyphagoidea</taxon>
        <taxon>Echimyopodidae</taxon>
        <taxon>Blomia</taxon>
    </lineage>
</organism>
<name>A0A9Q0LY93_BLOTA</name>
<dbReference type="InterPro" id="IPR012337">
    <property type="entry name" value="RNaseH-like_sf"/>
</dbReference>
<dbReference type="AlphaFoldDB" id="A0A9Q0LY93"/>
<protein>
    <recommendedName>
        <fullName evidence="3">RNase H type-1 domain-containing protein</fullName>
    </recommendedName>
</protein>
<keyword evidence="2" id="KW-1185">Reference proteome</keyword>
<evidence type="ECO:0000313" key="1">
    <source>
        <dbReference type="EMBL" id="KAJ6215341.1"/>
    </source>
</evidence>
<dbReference type="Gene3D" id="3.30.420.10">
    <property type="entry name" value="Ribonuclease H-like superfamily/Ribonuclease H"/>
    <property type="match status" value="1"/>
</dbReference>